<accession>A0ABV5UZG1</accession>
<evidence type="ECO:0000313" key="1">
    <source>
        <dbReference type="EMBL" id="MFB9730900.1"/>
    </source>
</evidence>
<gene>
    <name evidence="1" type="ORF">ACFFN0_02450</name>
</gene>
<sequence length="83" mass="9210">MAAARIVATCFLVEGVRDDRDTKRAMQPLFDIFAAHGLGQATFEIVPGEPTRLWIKHKDSVRPSRELIDQALARAGSYRVVDG</sequence>
<protein>
    <submittedName>
        <fullName evidence="1">Uncharacterized protein</fullName>
    </submittedName>
</protein>
<name>A0ABV5UZG1_9MICO</name>
<dbReference type="Proteomes" id="UP001589613">
    <property type="component" value="Unassembled WGS sequence"/>
</dbReference>
<dbReference type="EMBL" id="JBHMAX010000005">
    <property type="protein sequence ID" value="MFB9730900.1"/>
    <property type="molecule type" value="Genomic_DNA"/>
</dbReference>
<proteinExistence type="predicted"/>
<organism evidence="1 2">
    <name type="scientific">Ornithinimicrobium kibberense</name>
    <dbReference type="NCBI Taxonomy" id="282060"/>
    <lineage>
        <taxon>Bacteria</taxon>
        <taxon>Bacillati</taxon>
        <taxon>Actinomycetota</taxon>
        <taxon>Actinomycetes</taxon>
        <taxon>Micrococcales</taxon>
        <taxon>Ornithinimicrobiaceae</taxon>
        <taxon>Ornithinimicrobium</taxon>
    </lineage>
</organism>
<dbReference type="RefSeq" id="WP_141339160.1">
    <property type="nucleotide sequence ID" value="NZ_JBHMAX010000005.1"/>
</dbReference>
<keyword evidence="2" id="KW-1185">Reference proteome</keyword>
<reference evidence="1 2" key="1">
    <citation type="submission" date="2024-09" db="EMBL/GenBank/DDBJ databases">
        <authorList>
            <person name="Sun Q."/>
            <person name="Mori K."/>
        </authorList>
    </citation>
    <scope>NUCLEOTIDE SEQUENCE [LARGE SCALE GENOMIC DNA]</scope>
    <source>
        <strain evidence="1 2">JCM 12763</strain>
    </source>
</reference>
<evidence type="ECO:0000313" key="2">
    <source>
        <dbReference type="Proteomes" id="UP001589613"/>
    </source>
</evidence>
<comment type="caution">
    <text evidence="1">The sequence shown here is derived from an EMBL/GenBank/DDBJ whole genome shotgun (WGS) entry which is preliminary data.</text>
</comment>